<dbReference type="InterPro" id="IPR011050">
    <property type="entry name" value="Pectin_lyase_fold/virulence"/>
</dbReference>
<feature type="region of interest" description="Disordered" evidence="8">
    <location>
        <begin position="1318"/>
        <end position="1342"/>
    </location>
</feature>
<comment type="caution">
    <text evidence="11">The sequence shown here is derived from an EMBL/GenBank/DDBJ whole genome shotgun (WGS) entry which is preliminary data.</text>
</comment>
<dbReference type="InterPro" id="IPR039448">
    <property type="entry name" value="Beta_helix"/>
</dbReference>
<feature type="compositionally biased region" description="Low complexity" evidence="8">
    <location>
        <begin position="1318"/>
        <end position="1337"/>
    </location>
</feature>
<dbReference type="GO" id="GO:0005576">
    <property type="term" value="C:extracellular region"/>
    <property type="evidence" value="ECO:0007669"/>
    <property type="project" value="UniProtKB-SubCell"/>
</dbReference>
<feature type="transmembrane region" description="Helical" evidence="9">
    <location>
        <begin position="2386"/>
        <end position="2408"/>
    </location>
</feature>
<feature type="region of interest" description="Disordered" evidence="8">
    <location>
        <begin position="2446"/>
        <end position="2465"/>
    </location>
</feature>
<keyword evidence="12" id="KW-1185">Reference proteome</keyword>
<dbReference type="Proteomes" id="UP000650467">
    <property type="component" value="Unassembled WGS sequence"/>
</dbReference>
<evidence type="ECO:0000256" key="3">
    <source>
        <dbReference type="ARBA" id="ARBA00004613"/>
    </source>
</evidence>
<feature type="compositionally biased region" description="Low complexity" evidence="8">
    <location>
        <begin position="260"/>
        <end position="298"/>
    </location>
</feature>
<feature type="compositionally biased region" description="Basic and acidic residues" evidence="8">
    <location>
        <begin position="2575"/>
        <end position="2585"/>
    </location>
</feature>
<feature type="transmembrane region" description="Helical" evidence="9">
    <location>
        <begin position="2353"/>
        <end position="2374"/>
    </location>
</feature>
<evidence type="ECO:0000256" key="4">
    <source>
        <dbReference type="ARBA" id="ARBA00022525"/>
    </source>
</evidence>
<feature type="transmembrane region" description="Helical" evidence="9">
    <location>
        <begin position="2241"/>
        <end position="2262"/>
    </location>
</feature>
<dbReference type="InterPro" id="IPR003368">
    <property type="entry name" value="POMP_repeat"/>
</dbReference>
<keyword evidence="7" id="KW-0998">Cell outer membrane</keyword>
<evidence type="ECO:0000256" key="1">
    <source>
        <dbReference type="ARBA" id="ARBA00004196"/>
    </source>
</evidence>
<feature type="region of interest" description="Disordered" evidence="8">
    <location>
        <begin position="1846"/>
        <end position="1870"/>
    </location>
</feature>
<keyword evidence="9" id="KW-1133">Transmembrane helix</keyword>
<evidence type="ECO:0000256" key="9">
    <source>
        <dbReference type="SAM" id="Phobius"/>
    </source>
</evidence>
<dbReference type="PANTHER" id="PTHR11319">
    <property type="entry name" value="G PROTEIN-COUPLED RECEPTOR-RELATED"/>
    <property type="match status" value="1"/>
</dbReference>
<dbReference type="SUPFAM" id="SSF51126">
    <property type="entry name" value="Pectin lyase-like"/>
    <property type="match status" value="1"/>
</dbReference>
<dbReference type="InterPro" id="IPR006626">
    <property type="entry name" value="PbH1"/>
</dbReference>
<feature type="compositionally biased region" description="Pro residues" evidence="8">
    <location>
        <begin position="1855"/>
        <end position="1867"/>
    </location>
</feature>
<feature type="compositionally biased region" description="Gly residues" evidence="8">
    <location>
        <begin position="326"/>
        <end position="347"/>
    </location>
</feature>
<keyword evidence="9" id="KW-0812">Transmembrane</keyword>
<evidence type="ECO:0000259" key="10">
    <source>
        <dbReference type="Pfam" id="PF13229"/>
    </source>
</evidence>
<feature type="compositionally biased region" description="Polar residues" evidence="8">
    <location>
        <begin position="2498"/>
        <end position="2510"/>
    </location>
</feature>
<feature type="transmembrane region" description="Helical" evidence="9">
    <location>
        <begin position="2297"/>
        <end position="2318"/>
    </location>
</feature>
<feature type="transmembrane region" description="Helical" evidence="9">
    <location>
        <begin position="2164"/>
        <end position="2190"/>
    </location>
</feature>
<feature type="compositionally biased region" description="Gly residues" evidence="8">
    <location>
        <begin position="1708"/>
        <end position="1742"/>
    </location>
</feature>
<feature type="compositionally biased region" description="Low complexity" evidence="8">
    <location>
        <begin position="89"/>
        <end position="105"/>
    </location>
</feature>
<evidence type="ECO:0000256" key="5">
    <source>
        <dbReference type="ARBA" id="ARBA00022729"/>
    </source>
</evidence>
<feature type="compositionally biased region" description="Low complexity" evidence="8">
    <location>
        <begin position="348"/>
        <end position="361"/>
    </location>
</feature>
<feature type="compositionally biased region" description="Gly residues" evidence="8">
    <location>
        <begin position="74"/>
        <end position="88"/>
    </location>
</feature>
<name>A0A835T793_CHLIN</name>
<feature type="compositionally biased region" description="Polar residues" evidence="8">
    <location>
        <begin position="2543"/>
        <end position="2553"/>
    </location>
</feature>
<feature type="compositionally biased region" description="Low complexity" evidence="8">
    <location>
        <begin position="305"/>
        <end position="325"/>
    </location>
</feature>
<evidence type="ECO:0000256" key="2">
    <source>
        <dbReference type="ARBA" id="ARBA00004442"/>
    </source>
</evidence>
<evidence type="ECO:0000313" key="12">
    <source>
        <dbReference type="Proteomes" id="UP000650467"/>
    </source>
</evidence>
<dbReference type="SMART" id="SM00710">
    <property type="entry name" value="PbH1"/>
    <property type="match status" value="10"/>
</dbReference>
<organism evidence="11 12">
    <name type="scientific">Chlamydomonas incerta</name>
    <dbReference type="NCBI Taxonomy" id="51695"/>
    <lineage>
        <taxon>Eukaryota</taxon>
        <taxon>Viridiplantae</taxon>
        <taxon>Chlorophyta</taxon>
        <taxon>core chlorophytes</taxon>
        <taxon>Chlorophyceae</taxon>
        <taxon>CS clade</taxon>
        <taxon>Chlamydomonadales</taxon>
        <taxon>Chlamydomonadaceae</taxon>
        <taxon>Chlamydomonas</taxon>
    </lineage>
</organism>
<feature type="region of interest" description="Disordered" evidence="8">
    <location>
        <begin position="2498"/>
        <end position="2585"/>
    </location>
</feature>
<dbReference type="Pfam" id="PF02415">
    <property type="entry name" value="Chlam_PMP"/>
    <property type="match status" value="1"/>
</dbReference>
<dbReference type="EMBL" id="JAEHOC010000007">
    <property type="protein sequence ID" value="KAG2440227.1"/>
    <property type="molecule type" value="Genomic_DNA"/>
</dbReference>
<feature type="domain" description="Right handed beta helix" evidence="10">
    <location>
        <begin position="799"/>
        <end position="953"/>
    </location>
</feature>
<feature type="transmembrane region" description="Helical" evidence="9">
    <location>
        <begin position="2132"/>
        <end position="2152"/>
    </location>
</feature>
<feature type="region of interest" description="Disordered" evidence="8">
    <location>
        <begin position="62"/>
        <end position="120"/>
    </location>
</feature>
<evidence type="ECO:0000313" key="11">
    <source>
        <dbReference type="EMBL" id="KAG2440227.1"/>
    </source>
</evidence>
<reference evidence="11" key="1">
    <citation type="journal article" date="2020" name="bioRxiv">
        <title>Comparative genomics of Chlamydomonas.</title>
        <authorList>
            <person name="Craig R.J."/>
            <person name="Hasan A.R."/>
            <person name="Ness R.W."/>
            <person name="Keightley P.D."/>
        </authorList>
    </citation>
    <scope>NUCLEOTIDE SEQUENCE</scope>
    <source>
        <strain evidence="11">SAG 7.73</strain>
    </source>
</reference>
<keyword evidence="4" id="KW-0964">Secreted</keyword>
<feature type="compositionally biased region" description="Polar residues" evidence="8">
    <location>
        <begin position="1989"/>
        <end position="2004"/>
    </location>
</feature>
<comment type="subcellular location">
    <subcellularLocation>
        <location evidence="1">Cell envelope</location>
    </subcellularLocation>
    <subcellularLocation>
        <location evidence="2">Cell outer membrane</location>
    </subcellularLocation>
    <subcellularLocation>
        <location evidence="3">Secreted</location>
    </subcellularLocation>
</comment>
<dbReference type="Pfam" id="PF13229">
    <property type="entry name" value="Beta_helix"/>
    <property type="match status" value="1"/>
</dbReference>
<dbReference type="OrthoDB" id="538624at2759"/>
<keyword evidence="5" id="KW-0732">Signal</keyword>
<evidence type="ECO:0000256" key="6">
    <source>
        <dbReference type="ARBA" id="ARBA00023136"/>
    </source>
</evidence>
<feature type="compositionally biased region" description="Gly residues" evidence="8">
    <location>
        <begin position="106"/>
        <end position="117"/>
    </location>
</feature>
<sequence length="2585" mass="268637">MTEAATYLECHALSQEPGRPNTLDSASPTLPSDTTAALAIHAPAFAGSLTIRNTIFTGNAFIAGPPLPQSEEQGGSGDGSQGAGGDSGGSDAAASGATDAGSSDGSAGGGGGDGGSTTGAHRLRRSMLVQQLLRDGVSAPEAAARARSLGSRLSEAELRVLFTAAGLAAGRTRASASAADLARERSRLLASGLDTQTMNGSPARIAHETAFGAARQQLQQAAERRRAQQQQQGHETQTVAGASSAAVVQRAQWRRLQQDSGGNTTATDASSTNSTDVSGSTGSSGSSTAGAGDGNTTDTGGGMSGATNTTGTGDGSTGTNDTPGTQTGGDASGTGGDTGGDTSGTGGSTDPTDPSPTNDSDAAAQAPVDWSFWRGQLLWHANELHPGLQEGPWADDMEAVVAVICKPGSAASTCSVQLEAVTFEGNTGVATSALYVLCDGGMASGACSVSLTDCNLRDNKLLWQAALDPANLPPPGFLGMAWDPEPGPGKKLLNAMVPWLTYTYPLLQYWKTVPDFQFFGLQDAANLPTVTGRTLGAVVVHSRNAPSPGLAPDKPPVLSVTVTGGEYSGNDGAALMGTATDWSRTAGGSGNWSDAAGAYFRHSADFALTGLNITGHMSGVPAVWLRWPRAATVSSCRVTDSNGGIWLDEVRDAAVMESSTFQGNHMPAQRWLWHRNFLAISQFEDPRINFPQDTGLGSFHSAMLQMTPQGEAVPNTATVSNCWFDGNPSFITGNLYVGGSDGLTTAKDALPGRTTFTLANTNFTRNYCRRFSGGMSSDPDAQETVCRTGERPFLSTEVHTVVVDSCRFENNLDGGAYIDFSTTATLTNTAFTNNLQTYDFLFSSQKSDMSQSGGALGIRQVVFAAIKDSRFVNNSAPKGDGGAIWVYVTERSDLQSDTSVGYDSMDNCFFDNNTAGALYIESCKFVDILGSNFTDNRVLRHAGGAIRIVDGPATAAQTPSSFSNCFFLRNKAVMGGALAVSRVYGRPGFHQAYKGTAEVPFIMLFQDNMASLGGAIYVRGTSAEFSIVGNVTAYEWQIGDVNETMVAAGAVPIEVVPGWAVRYRTAASMRIKDEQPIVFYNNTANGGGALYLEDNQYVLLAASRFIANTARAPPLGANFTGLGGRERYSGPMASRHCYHGGGGAVCVTGRAGSKHQFEQIDLSYNKAEVSGGGIYVADGQMCSSAAGCYSLQLNNTNMTGNTAVRGQGGAVFWRVEGIAEVQACSSDTAEVTSRNQTANGQSYNVTWIKPNRKPPAVWYSSIHRDTQSDLLSQLWNGSVHATANGIYRTNGLSVTTTAAGVVYLNQLAANINASSLPAADASGSSSTDSSGSGVAEAPVPPVPTVSVTVNDTAWMGLPHTQLACADWAYNDAVSGPDIGTTPYFLMVRPRVDFYSSNTPLHLPVSVHDWLGQNATGVDDVGALVVVTAVSQLISGATTVISSNGTADFDDMKLRGPEGAHNISFTGRVSSPERVLKPDMEECRSCPDNTDCSFPSMPADAPPTGYMVPADGYWHSSFYSEQVLECPNPASCSQANRSARLARLQFLVYQAGRNIQLNTSAAAADVVAAALISDTIGAGLSQSVTAAARRFLQAGQGYYASLLASTAQLLRDYMNSQCAPGYTGTLCGECAPGWGWVGEATCIECPSRALNNLYYALATLLTALSLAITVNAALRAQRAPETLVPLSSSSHMSFKNGAYTGAELDLEKGGGGGGGGGGGADGGGSGGSGGSGDSGSGGSGGKGRLSHGEVEGCPSTSDCGGGDIHDHRPTGTTICSHLAYSTADRPSPHATSLSGVPEAGMVISAADCAPANLASAAEVALTMDESEEPPHQLQHQGTGGAVDTTVVPQQQQQAPKPKPGPVQQPPNPFALAAPVSLDDAAEPNSIAGAAPRVPNSIAGGGPRVPNSIAGPGSQRQRTAGAGAATAAGVAAAAAGAGASAAAGTAAAPPKLLGRMPFFNSFPRAAAAATSEEAGLAPRTSIKDLPACSSLPRSTPRSGTLRSTASGAVGKGHGLPEEGDPVKGAAEGDDTAARDLGADPDGDGGSNPPEEVVEKKLRTELPTIIRIFLAYLQVLAMLKAVPIDIPHVVDIYYGICSQATSYPGQLVSLDCSLPDDLNISPATTRTILAVLAPFYSYVIALIIFLFANTASFVWKKHFKRLAVAPATLFAYVLTCLRGQLLVTLCTVMFFYYPSVVQALMTIYNCVTVDSAVTANPLAASAGLSTDKVWSQDYGMVCYQGEHLALALGLGLPGLLIIGMGWPIISAMIMTSTFTCGGEGLAHSYRSTAEIKVADYKPKWIWWESAVMLRQLAIAAVVTFVSGGSSPTVQLLVVFCILTLAAVVQTIVQPYRSVRIGYLALVTLYVLLATVYLLLYLPETSESDNVQRVIISVLIVVMNAAAFSACIWYILRTYWHGMLMKSGLKELDREARHNLTYAQARQLIKDNIRKQQGANGSNEGRRSVQTLTKVHRSSIATATATAVIIGQGLSKNLRSVASTISPRLSQRTASSKAGSGRYNEGAAQSDRRVPEAAGPLGGREGGQLPTAGSVNTSPAGTNAAAHSPPTLPGQDQPTVPRRSADLPKRQSQ</sequence>
<feature type="transmembrane region" description="Helical" evidence="9">
    <location>
        <begin position="2324"/>
        <end position="2341"/>
    </location>
</feature>
<accession>A0A835T793</accession>
<evidence type="ECO:0000256" key="7">
    <source>
        <dbReference type="ARBA" id="ARBA00023237"/>
    </source>
</evidence>
<gene>
    <name evidence="11" type="ORF">HXX76_004339</name>
</gene>
<dbReference type="PANTHER" id="PTHR11319:SF35">
    <property type="entry name" value="OUTER MEMBRANE PROTEIN PMPC-RELATED"/>
    <property type="match status" value="1"/>
</dbReference>
<keyword evidence="6 9" id="KW-0472">Membrane</keyword>
<feature type="region of interest" description="Disordered" evidence="8">
    <location>
        <begin position="1884"/>
        <end position="1919"/>
    </location>
</feature>
<proteinExistence type="predicted"/>
<feature type="region of interest" description="Disordered" evidence="8">
    <location>
        <begin position="1704"/>
        <end position="1755"/>
    </location>
</feature>
<feature type="region of interest" description="Disordered" evidence="8">
    <location>
        <begin position="214"/>
        <end position="363"/>
    </location>
</feature>
<feature type="compositionally biased region" description="Polar residues" evidence="8">
    <location>
        <begin position="2447"/>
        <end position="2465"/>
    </location>
</feature>
<protein>
    <recommendedName>
        <fullName evidence="10">Right handed beta helix domain-containing protein</fullName>
    </recommendedName>
</protein>
<evidence type="ECO:0000256" key="8">
    <source>
        <dbReference type="SAM" id="MobiDB-lite"/>
    </source>
</evidence>
<feature type="region of interest" description="Disordered" evidence="8">
    <location>
        <begin position="1970"/>
        <end position="2048"/>
    </location>
</feature>